<keyword evidence="1" id="KW-0472">Membrane</keyword>
<dbReference type="AlphaFoldDB" id="A0A482WTJ5"/>
<dbReference type="InParanoid" id="A0A482WTJ5"/>
<name>A0A482WTJ5_LAOST</name>
<proteinExistence type="predicted"/>
<accession>A0A482WTJ5</accession>
<protein>
    <submittedName>
        <fullName evidence="2">Uncharacterized protein</fullName>
    </submittedName>
</protein>
<dbReference type="EMBL" id="QKKF02025464">
    <property type="protein sequence ID" value="RZF36929.1"/>
    <property type="molecule type" value="Genomic_DNA"/>
</dbReference>
<comment type="caution">
    <text evidence="2">The sequence shown here is derived from an EMBL/GenBank/DDBJ whole genome shotgun (WGS) entry which is preliminary data.</text>
</comment>
<keyword evidence="1" id="KW-1133">Transmembrane helix</keyword>
<dbReference type="Proteomes" id="UP000291343">
    <property type="component" value="Unassembled WGS sequence"/>
</dbReference>
<keyword evidence="1" id="KW-0812">Transmembrane</keyword>
<evidence type="ECO:0000313" key="2">
    <source>
        <dbReference type="EMBL" id="RZF36929.1"/>
    </source>
</evidence>
<sequence length="100" mass="10406">MVSRVALRKRCPSSKLVAGLIEASSRRGVALSCGGVCRRLTMMTTLWPRYSHAIAATAAAAAAAVAATLFCGSNRRPIPVPASAALQSQVKLTILTHANC</sequence>
<feature type="transmembrane region" description="Helical" evidence="1">
    <location>
        <begin position="50"/>
        <end position="71"/>
    </location>
</feature>
<gene>
    <name evidence="2" type="ORF">LSTR_LSTR004617</name>
</gene>
<organism evidence="2 3">
    <name type="scientific">Laodelphax striatellus</name>
    <name type="common">Small brown planthopper</name>
    <name type="synonym">Delphax striatella</name>
    <dbReference type="NCBI Taxonomy" id="195883"/>
    <lineage>
        <taxon>Eukaryota</taxon>
        <taxon>Metazoa</taxon>
        <taxon>Ecdysozoa</taxon>
        <taxon>Arthropoda</taxon>
        <taxon>Hexapoda</taxon>
        <taxon>Insecta</taxon>
        <taxon>Pterygota</taxon>
        <taxon>Neoptera</taxon>
        <taxon>Paraneoptera</taxon>
        <taxon>Hemiptera</taxon>
        <taxon>Auchenorrhyncha</taxon>
        <taxon>Fulgoroidea</taxon>
        <taxon>Delphacidae</taxon>
        <taxon>Criomorphinae</taxon>
        <taxon>Laodelphax</taxon>
    </lineage>
</organism>
<reference evidence="2 3" key="1">
    <citation type="journal article" date="2017" name="Gigascience">
        <title>Genome sequence of the small brown planthopper, Laodelphax striatellus.</title>
        <authorList>
            <person name="Zhu J."/>
            <person name="Jiang F."/>
            <person name="Wang X."/>
            <person name="Yang P."/>
            <person name="Bao Y."/>
            <person name="Zhao W."/>
            <person name="Wang W."/>
            <person name="Lu H."/>
            <person name="Wang Q."/>
            <person name="Cui N."/>
            <person name="Li J."/>
            <person name="Chen X."/>
            <person name="Luo L."/>
            <person name="Yu J."/>
            <person name="Kang L."/>
            <person name="Cui F."/>
        </authorList>
    </citation>
    <scope>NUCLEOTIDE SEQUENCE [LARGE SCALE GENOMIC DNA]</scope>
    <source>
        <strain evidence="2">Lst14</strain>
    </source>
</reference>
<keyword evidence="3" id="KW-1185">Reference proteome</keyword>
<evidence type="ECO:0000313" key="3">
    <source>
        <dbReference type="Proteomes" id="UP000291343"/>
    </source>
</evidence>
<evidence type="ECO:0000256" key="1">
    <source>
        <dbReference type="SAM" id="Phobius"/>
    </source>
</evidence>